<dbReference type="RefSeq" id="WP_182043787.1">
    <property type="nucleotide sequence ID" value="NZ_JACDZE010000003.1"/>
</dbReference>
<feature type="DNA-binding region" description="H-T-H motif" evidence="2">
    <location>
        <begin position="31"/>
        <end position="50"/>
    </location>
</feature>
<dbReference type="Pfam" id="PF00440">
    <property type="entry name" value="TetR_N"/>
    <property type="match status" value="1"/>
</dbReference>
<organism evidence="4 5">
    <name type="scientific">Moheibacter lacus</name>
    <dbReference type="NCBI Taxonomy" id="2745851"/>
    <lineage>
        <taxon>Bacteria</taxon>
        <taxon>Pseudomonadati</taxon>
        <taxon>Bacteroidota</taxon>
        <taxon>Flavobacteriia</taxon>
        <taxon>Flavobacteriales</taxon>
        <taxon>Weeksellaceae</taxon>
        <taxon>Moheibacter</taxon>
    </lineage>
</organism>
<evidence type="ECO:0000313" key="5">
    <source>
        <dbReference type="Proteomes" id="UP000552241"/>
    </source>
</evidence>
<dbReference type="PANTHER" id="PTHR30328:SF54">
    <property type="entry name" value="HTH-TYPE TRANSCRIPTIONAL REPRESSOR SCO4008"/>
    <property type="match status" value="1"/>
</dbReference>
<keyword evidence="5" id="KW-1185">Reference proteome</keyword>
<proteinExistence type="predicted"/>
<dbReference type="Gene3D" id="1.10.357.10">
    <property type="entry name" value="Tetracycline Repressor, domain 2"/>
    <property type="match status" value="1"/>
</dbReference>
<dbReference type="PANTHER" id="PTHR30328">
    <property type="entry name" value="TRANSCRIPTIONAL REPRESSOR"/>
    <property type="match status" value="1"/>
</dbReference>
<evidence type="ECO:0000313" key="4">
    <source>
        <dbReference type="EMBL" id="MBA5630185.1"/>
    </source>
</evidence>
<dbReference type="Proteomes" id="UP000552241">
    <property type="component" value="Unassembled WGS sequence"/>
</dbReference>
<dbReference type="AlphaFoldDB" id="A0A838ZT67"/>
<dbReference type="GO" id="GO:0003677">
    <property type="term" value="F:DNA binding"/>
    <property type="evidence" value="ECO:0007669"/>
    <property type="project" value="UniProtKB-UniRule"/>
</dbReference>
<name>A0A838ZT67_9FLAO</name>
<keyword evidence="1 2" id="KW-0238">DNA-binding</keyword>
<comment type="caution">
    <text evidence="4">The sequence shown here is derived from an EMBL/GenBank/DDBJ whole genome shotgun (WGS) entry which is preliminary data.</text>
</comment>
<dbReference type="EMBL" id="JACDZE010000003">
    <property type="protein sequence ID" value="MBA5630185.1"/>
    <property type="molecule type" value="Genomic_DNA"/>
</dbReference>
<dbReference type="InterPro" id="IPR050109">
    <property type="entry name" value="HTH-type_TetR-like_transc_reg"/>
</dbReference>
<gene>
    <name evidence="4" type="ORF">HU137_10410</name>
</gene>
<sequence length="198" mass="23146">MSAQDKNEATEELIKSTAKKLFFGEGKFNATTQEIADAAGVNRTLINYYFRSRNNLFDQVFEEAQMEEAKKSESILFSDLPFKEKIGAFIDYSMEMALEYPYLEIYLVTQINQGCAFNKREQVEKVLPEFFKQIEMEIKKGNIRKMDPIQFIFNVISLVNFPLCMRPLIQESMQLDDKAFNKLLKDRKKIILETVFIN</sequence>
<accession>A0A838ZT67</accession>
<dbReference type="InterPro" id="IPR001647">
    <property type="entry name" value="HTH_TetR"/>
</dbReference>
<dbReference type="SUPFAM" id="SSF46689">
    <property type="entry name" value="Homeodomain-like"/>
    <property type="match status" value="1"/>
</dbReference>
<reference evidence="4 5" key="1">
    <citation type="submission" date="2020-07" db="EMBL/GenBank/DDBJ databases">
        <title>Moheibacter lacus sp. nov., a member of the family Flavobacteriaceae isolated from freshwater lake sediment.</title>
        <authorList>
            <person name="Liu Y."/>
        </authorList>
    </citation>
    <scope>NUCLEOTIDE SEQUENCE [LARGE SCALE GENOMIC DNA]</scope>
    <source>
        <strain evidence="4 5">BDHS18</strain>
    </source>
</reference>
<dbReference type="InterPro" id="IPR036271">
    <property type="entry name" value="Tet_transcr_reg_TetR-rel_C_sf"/>
</dbReference>
<evidence type="ECO:0000256" key="1">
    <source>
        <dbReference type="ARBA" id="ARBA00023125"/>
    </source>
</evidence>
<dbReference type="PROSITE" id="PS50977">
    <property type="entry name" value="HTH_TETR_2"/>
    <property type="match status" value="1"/>
</dbReference>
<dbReference type="InterPro" id="IPR009057">
    <property type="entry name" value="Homeodomain-like_sf"/>
</dbReference>
<protein>
    <submittedName>
        <fullName evidence="4">TetR/AcrR family transcriptional regulator</fullName>
    </submittedName>
</protein>
<evidence type="ECO:0000259" key="3">
    <source>
        <dbReference type="PROSITE" id="PS50977"/>
    </source>
</evidence>
<evidence type="ECO:0000256" key="2">
    <source>
        <dbReference type="PROSITE-ProRule" id="PRU00335"/>
    </source>
</evidence>
<feature type="domain" description="HTH tetR-type" evidence="3">
    <location>
        <begin position="8"/>
        <end position="68"/>
    </location>
</feature>
<dbReference type="SUPFAM" id="SSF48498">
    <property type="entry name" value="Tetracyclin repressor-like, C-terminal domain"/>
    <property type="match status" value="1"/>
</dbReference>